<keyword evidence="1" id="KW-1133">Transmembrane helix</keyword>
<sequence length="347" mass="40442">MNSNLKALTLIDLQLKQEIQIQIYILINFQSKLFQKFSLFYKFLQQRINKISYLSFIQLFIKQILFFIFYQINRNWTLSNEQIAQLNTTLVQCEKLESLKLNLKFSTKSLKQENLENDQFIQSSDIYSLLHVRLIVNTISLNLYFKIINDQIYTQIQFFHRIFYNEFQACEEPKSIETQGNILLEETMSNLINLNSLQLNLDGNQIEDEGAVWICTILNRCKALTNLNLQLWKNNMGNKGISSIVEGISSCANPTTLTLNAVDNKIGDKGAQNIGLGLSNCTQLTNLDIGMELNQIGNRIEQKYSHIQMHSEQILKNINFYFIQSVTSRLNFINCVQFIFYIIQFFL</sequence>
<evidence type="ECO:0000313" key="2">
    <source>
        <dbReference type="EMBL" id="EWS72600.1"/>
    </source>
</evidence>
<dbReference type="KEGG" id="tet:TTHERM_000434219"/>
<dbReference type="Gene3D" id="3.80.10.10">
    <property type="entry name" value="Ribonuclease Inhibitor"/>
    <property type="match status" value="1"/>
</dbReference>
<dbReference type="Proteomes" id="UP000009168">
    <property type="component" value="Unassembled WGS sequence"/>
</dbReference>
<evidence type="ECO:0000256" key="1">
    <source>
        <dbReference type="SAM" id="Phobius"/>
    </source>
</evidence>
<protein>
    <submittedName>
        <fullName evidence="2">Transmembrane protein, putative</fullName>
    </submittedName>
</protein>
<dbReference type="AlphaFoldDB" id="W7X0F3"/>
<feature type="transmembrane region" description="Helical" evidence="1">
    <location>
        <begin position="51"/>
        <end position="72"/>
    </location>
</feature>
<dbReference type="SUPFAM" id="SSF52047">
    <property type="entry name" value="RNI-like"/>
    <property type="match status" value="1"/>
</dbReference>
<keyword evidence="1 2" id="KW-0812">Transmembrane</keyword>
<reference evidence="3" key="1">
    <citation type="journal article" date="2006" name="PLoS Biol.">
        <title>Macronuclear genome sequence of the ciliate Tetrahymena thermophila, a model eukaryote.</title>
        <authorList>
            <person name="Eisen J.A."/>
            <person name="Coyne R.S."/>
            <person name="Wu M."/>
            <person name="Wu D."/>
            <person name="Thiagarajan M."/>
            <person name="Wortman J.R."/>
            <person name="Badger J.H."/>
            <person name="Ren Q."/>
            <person name="Amedeo P."/>
            <person name="Jones K.M."/>
            <person name="Tallon L.J."/>
            <person name="Delcher A.L."/>
            <person name="Salzberg S.L."/>
            <person name="Silva J.C."/>
            <person name="Haas B.J."/>
            <person name="Majoros W.H."/>
            <person name="Farzad M."/>
            <person name="Carlton J.M."/>
            <person name="Smith R.K. Jr."/>
            <person name="Garg J."/>
            <person name="Pearlman R.E."/>
            <person name="Karrer K.M."/>
            <person name="Sun L."/>
            <person name="Manning G."/>
            <person name="Elde N.C."/>
            <person name="Turkewitz A.P."/>
            <person name="Asai D.J."/>
            <person name="Wilkes D.E."/>
            <person name="Wang Y."/>
            <person name="Cai H."/>
            <person name="Collins K."/>
            <person name="Stewart B.A."/>
            <person name="Lee S.R."/>
            <person name="Wilamowska K."/>
            <person name="Weinberg Z."/>
            <person name="Ruzzo W.L."/>
            <person name="Wloga D."/>
            <person name="Gaertig J."/>
            <person name="Frankel J."/>
            <person name="Tsao C.-C."/>
            <person name="Gorovsky M.A."/>
            <person name="Keeling P.J."/>
            <person name="Waller R.F."/>
            <person name="Patron N.J."/>
            <person name="Cherry J.M."/>
            <person name="Stover N.A."/>
            <person name="Krieger C.J."/>
            <person name="del Toro C."/>
            <person name="Ryder H.F."/>
            <person name="Williamson S.C."/>
            <person name="Barbeau R.A."/>
            <person name="Hamilton E.P."/>
            <person name="Orias E."/>
        </authorList>
    </citation>
    <scope>NUCLEOTIDE SEQUENCE [LARGE SCALE GENOMIC DNA]</scope>
    <source>
        <strain evidence="3">SB210</strain>
    </source>
</reference>
<dbReference type="RefSeq" id="XP_012654883.1">
    <property type="nucleotide sequence ID" value="XM_012799429.1"/>
</dbReference>
<dbReference type="EMBL" id="GG662532">
    <property type="protein sequence ID" value="EWS72600.1"/>
    <property type="molecule type" value="Genomic_DNA"/>
</dbReference>
<dbReference type="InterPro" id="IPR032675">
    <property type="entry name" value="LRR_dom_sf"/>
</dbReference>
<dbReference type="GeneID" id="24438942"/>
<gene>
    <name evidence="2" type="ORF">TTHERM_000434219</name>
</gene>
<evidence type="ECO:0000313" key="3">
    <source>
        <dbReference type="Proteomes" id="UP000009168"/>
    </source>
</evidence>
<proteinExistence type="predicted"/>
<dbReference type="InParanoid" id="W7X0F3"/>
<keyword evidence="3" id="KW-1185">Reference proteome</keyword>
<name>W7X0F3_TETTS</name>
<accession>W7X0F3</accession>
<keyword evidence="1" id="KW-0472">Membrane</keyword>
<organism evidence="2 3">
    <name type="scientific">Tetrahymena thermophila (strain SB210)</name>
    <dbReference type="NCBI Taxonomy" id="312017"/>
    <lineage>
        <taxon>Eukaryota</taxon>
        <taxon>Sar</taxon>
        <taxon>Alveolata</taxon>
        <taxon>Ciliophora</taxon>
        <taxon>Intramacronucleata</taxon>
        <taxon>Oligohymenophorea</taxon>
        <taxon>Hymenostomatida</taxon>
        <taxon>Tetrahymenina</taxon>
        <taxon>Tetrahymenidae</taxon>
        <taxon>Tetrahymena</taxon>
    </lineage>
</organism>